<evidence type="ECO:0000256" key="4">
    <source>
        <dbReference type="ARBA" id="ARBA00023254"/>
    </source>
</evidence>
<feature type="domain" description="AAA+ ATPase" evidence="7">
    <location>
        <begin position="127"/>
        <end position="282"/>
    </location>
</feature>
<evidence type="ECO:0000256" key="6">
    <source>
        <dbReference type="SAM" id="MobiDB-lite"/>
    </source>
</evidence>
<dbReference type="PROSITE" id="PS00674">
    <property type="entry name" value="AAA"/>
    <property type="match status" value="1"/>
</dbReference>
<dbReference type="GO" id="GO:0051598">
    <property type="term" value="P:meiotic recombination checkpoint signaling"/>
    <property type="evidence" value="ECO:0007669"/>
    <property type="project" value="TreeGrafter"/>
</dbReference>
<dbReference type="InterPro" id="IPR058249">
    <property type="entry name" value="Pch2_C"/>
</dbReference>
<dbReference type="SUPFAM" id="SSF52540">
    <property type="entry name" value="P-loop containing nucleoside triphosphate hydrolases"/>
    <property type="match status" value="1"/>
</dbReference>
<evidence type="ECO:0000313" key="8">
    <source>
        <dbReference type="EMBL" id="WEW61376.1"/>
    </source>
</evidence>
<dbReference type="EMBL" id="CP120631">
    <property type="protein sequence ID" value="WEW61376.1"/>
    <property type="molecule type" value="Genomic_DNA"/>
</dbReference>
<dbReference type="AlphaFoldDB" id="A0AAF0IM41"/>
<keyword evidence="4" id="KW-0469">Meiosis</keyword>
<protein>
    <recommendedName>
        <fullName evidence="7">AAA+ ATPase domain-containing protein</fullName>
    </recommendedName>
</protein>
<dbReference type="PANTHER" id="PTHR45991">
    <property type="entry name" value="PACHYTENE CHECKPOINT PROTEIN 2"/>
    <property type="match status" value="1"/>
</dbReference>
<dbReference type="PANTHER" id="PTHR45991:SF1">
    <property type="entry name" value="PACHYTENE CHECKPOINT PROTEIN 2 HOMOLOG"/>
    <property type="match status" value="1"/>
</dbReference>
<dbReference type="GO" id="GO:0016887">
    <property type="term" value="F:ATP hydrolysis activity"/>
    <property type="evidence" value="ECO:0007669"/>
    <property type="project" value="InterPro"/>
</dbReference>
<dbReference type="InterPro" id="IPR044539">
    <property type="entry name" value="Pch2-like"/>
</dbReference>
<feature type="region of interest" description="Disordered" evidence="6">
    <location>
        <begin position="56"/>
        <end position="79"/>
    </location>
</feature>
<evidence type="ECO:0000256" key="1">
    <source>
        <dbReference type="ARBA" id="ARBA00007271"/>
    </source>
</evidence>
<reference evidence="8" key="1">
    <citation type="submission" date="2023-03" db="EMBL/GenBank/DDBJ databases">
        <title>Emydomyces testavorans Genome Sequence.</title>
        <authorList>
            <person name="Hoyer L."/>
        </authorList>
    </citation>
    <scope>NUCLEOTIDE SEQUENCE</scope>
    <source>
        <strain evidence="8">16-2883</strain>
    </source>
</reference>
<keyword evidence="3 5" id="KW-0067">ATP-binding</keyword>
<dbReference type="GO" id="GO:0007131">
    <property type="term" value="P:reciprocal meiotic recombination"/>
    <property type="evidence" value="ECO:0007669"/>
    <property type="project" value="TreeGrafter"/>
</dbReference>
<organism evidence="8 9">
    <name type="scientific">Emydomyces testavorans</name>
    <dbReference type="NCBI Taxonomy" id="2070801"/>
    <lineage>
        <taxon>Eukaryota</taxon>
        <taxon>Fungi</taxon>
        <taxon>Dikarya</taxon>
        <taxon>Ascomycota</taxon>
        <taxon>Pezizomycotina</taxon>
        <taxon>Eurotiomycetes</taxon>
        <taxon>Eurotiomycetidae</taxon>
        <taxon>Onygenales</taxon>
        <taxon>Nannizziopsiaceae</taxon>
        <taxon>Emydomyces</taxon>
    </lineage>
</organism>
<evidence type="ECO:0000259" key="7">
    <source>
        <dbReference type="SMART" id="SM00382"/>
    </source>
</evidence>
<dbReference type="GO" id="GO:0005694">
    <property type="term" value="C:chromosome"/>
    <property type="evidence" value="ECO:0007669"/>
    <property type="project" value="TreeGrafter"/>
</dbReference>
<dbReference type="GO" id="GO:0005524">
    <property type="term" value="F:ATP binding"/>
    <property type="evidence" value="ECO:0007669"/>
    <property type="project" value="UniProtKB-KW"/>
</dbReference>
<proteinExistence type="inferred from homology"/>
<dbReference type="Pfam" id="PF23242">
    <property type="entry name" value="AAA_lid_TRIP13_C"/>
    <property type="match status" value="1"/>
</dbReference>
<feature type="compositionally biased region" description="Polar residues" evidence="6">
    <location>
        <begin position="56"/>
        <end position="65"/>
    </location>
</feature>
<dbReference type="InterPro" id="IPR003959">
    <property type="entry name" value="ATPase_AAA_core"/>
</dbReference>
<evidence type="ECO:0000313" key="9">
    <source>
        <dbReference type="Proteomes" id="UP001219355"/>
    </source>
</evidence>
<dbReference type="GO" id="GO:0005634">
    <property type="term" value="C:nucleus"/>
    <property type="evidence" value="ECO:0007669"/>
    <property type="project" value="TreeGrafter"/>
</dbReference>
<dbReference type="SMART" id="SM00382">
    <property type="entry name" value="AAA"/>
    <property type="match status" value="1"/>
</dbReference>
<dbReference type="InterPro" id="IPR003960">
    <property type="entry name" value="ATPase_AAA_CS"/>
</dbReference>
<dbReference type="Proteomes" id="UP001219355">
    <property type="component" value="Chromosome 5"/>
</dbReference>
<name>A0AAF0IM41_9EURO</name>
<gene>
    <name evidence="8" type="ORF">PRK78_006866</name>
</gene>
<sequence>MATVMPNQEQDSCTSSYAQYIENAKVVESIGMQTESGSYHLHDVELDVQAYQLHSSDLEPSSQKQDTNDETEENEPQARIVPLPNKELDGIWESLLFEKPIPSNLLRAASRMLSFSSRKLNTWMINWNRLILLYGPPGTGKTSLWQVRALAQKLAIRLGKQFPQGKLIEINANALSSKFFSESGKLVAKMFSTIESLLDQEPDTLICVFIDEVESLTAKREQSLKGNDPLDAMRAVNSLLTALDRLRHHPNVVVFCTSNLIAALDPAFLDRIDIKQFIPPPSVKEIYEIFRSCLQNLSECGLIKGCTFDVLQRDPSNPETSLEYVCHPAESLTLPAYEMSLWYQLFPESIPKRLGNIAQASMGLSGRTLRRIPALSLVLHTTSATCTVEEAIVALGKGVEEELKTQAEAQQGV</sequence>
<evidence type="ECO:0000256" key="5">
    <source>
        <dbReference type="RuleBase" id="RU003651"/>
    </source>
</evidence>
<evidence type="ECO:0000256" key="2">
    <source>
        <dbReference type="ARBA" id="ARBA00022741"/>
    </source>
</evidence>
<keyword evidence="2 5" id="KW-0547">Nucleotide-binding</keyword>
<keyword evidence="9" id="KW-1185">Reference proteome</keyword>
<comment type="similarity">
    <text evidence="1">Belongs to the AAA ATPase family. PCH2 subfamily.</text>
</comment>
<dbReference type="InterPro" id="IPR003593">
    <property type="entry name" value="AAA+_ATPase"/>
</dbReference>
<accession>A0AAF0IM41</accession>
<dbReference type="FunFam" id="3.40.50.300:FF:001494">
    <property type="entry name" value="Pachytene checkpoint component Pch2"/>
    <property type="match status" value="1"/>
</dbReference>
<evidence type="ECO:0000256" key="3">
    <source>
        <dbReference type="ARBA" id="ARBA00022840"/>
    </source>
</evidence>
<dbReference type="Gene3D" id="3.40.50.300">
    <property type="entry name" value="P-loop containing nucleotide triphosphate hydrolases"/>
    <property type="match status" value="1"/>
</dbReference>
<dbReference type="Pfam" id="PF00004">
    <property type="entry name" value="AAA"/>
    <property type="match status" value="1"/>
</dbReference>
<dbReference type="InterPro" id="IPR027417">
    <property type="entry name" value="P-loop_NTPase"/>
</dbReference>